<sequence length="58" mass="6491">MTNVDLTQEQHAVARLLELSQSGDVENSEFTQLGRQIYESMFETYLGRPKAADGGSRD</sequence>
<dbReference type="RefSeq" id="WP_345295322.1">
    <property type="nucleotide sequence ID" value="NZ_BAABJY010000002.1"/>
</dbReference>
<accession>A0ABP9E523</accession>
<gene>
    <name evidence="1" type="ORF">GCM10023332_19830</name>
</gene>
<protein>
    <submittedName>
        <fullName evidence="1">Uncharacterized protein</fullName>
    </submittedName>
</protein>
<organism evidence="1 2">
    <name type="scientific">Luteimonas vadosa</name>
    <dbReference type="NCBI Taxonomy" id="1165507"/>
    <lineage>
        <taxon>Bacteria</taxon>
        <taxon>Pseudomonadati</taxon>
        <taxon>Pseudomonadota</taxon>
        <taxon>Gammaproteobacteria</taxon>
        <taxon>Lysobacterales</taxon>
        <taxon>Lysobacteraceae</taxon>
        <taxon>Luteimonas</taxon>
    </lineage>
</organism>
<evidence type="ECO:0000313" key="2">
    <source>
        <dbReference type="Proteomes" id="UP001501323"/>
    </source>
</evidence>
<dbReference type="EMBL" id="BAABJY010000002">
    <property type="protein sequence ID" value="GAA4867498.1"/>
    <property type="molecule type" value="Genomic_DNA"/>
</dbReference>
<name>A0ABP9E523_9GAMM</name>
<comment type="caution">
    <text evidence="1">The sequence shown here is derived from an EMBL/GenBank/DDBJ whole genome shotgun (WGS) entry which is preliminary data.</text>
</comment>
<evidence type="ECO:0000313" key="1">
    <source>
        <dbReference type="EMBL" id="GAA4867498.1"/>
    </source>
</evidence>
<keyword evidence="2" id="KW-1185">Reference proteome</keyword>
<reference evidence="2" key="1">
    <citation type="journal article" date="2019" name="Int. J. Syst. Evol. Microbiol.">
        <title>The Global Catalogue of Microorganisms (GCM) 10K type strain sequencing project: providing services to taxonomists for standard genome sequencing and annotation.</title>
        <authorList>
            <consortium name="The Broad Institute Genomics Platform"/>
            <consortium name="The Broad Institute Genome Sequencing Center for Infectious Disease"/>
            <person name="Wu L."/>
            <person name="Ma J."/>
        </authorList>
    </citation>
    <scope>NUCLEOTIDE SEQUENCE [LARGE SCALE GENOMIC DNA]</scope>
    <source>
        <strain evidence="2">JCM 18392</strain>
    </source>
</reference>
<proteinExistence type="predicted"/>
<dbReference type="Proteomes" id="UP001501323">
    <property type="component" value="Unassembled WGS sequence"/>
</dbReference>